<dbReference type="Gene3D" id="3.90.190.20">
    <property type="entry name" value="Mur ligase, C-terminal domain"/>
    <property type="match status" value="1"/>
</dbReference>
<dbReference type="InterPro" id="IPR036565">
    <property type="entry name" value="Mur-like_cat_sf"/>
</dbReference>
<keyword evidence="5 18" id="KW-0436">Ligase</keyword>
<dbReference type="Gene3D" id="3.40.50.720">
    <property type="entry name" value="NAD(P)-binding Rossmann-like Domain"/>
    <property type="match status" value="1"/>
</dbReference>
<dbReference type="PANTHER" id="PTHR43445">
    <property type="entry name" value="UDP-N-ACETYLMURAMATE--L-ALANINE LIGASE-RELATED"/>
    <property type="match status" value="1"/>
</dbReference>
<dbReference type="NCBIfam" id="TIGR01082">
    <property type="entry name" value="murC"/>
    <property type="match status" value="1"/>
</dbReference>
<keyword evidence="19" id="KW-1185">Reference proteome</keyword>
<dbReference type="GO" id="GO:0051301">
    <property type="term" value="P:cell division"/>
    <property type="evidence" value="ECO:0007669"/>
    <property type="project" value="UniProtKB-KW"/>
</dbReference>
<name>A0A2P2DWX8_9LEPT</name>
<dbReference type="InterPro" id="IPR013221">
    <property type="entry name" value="Mur_ligase_cen"/>
</dbReference>
<feature type="domain" description="Mur ligase N-terminal catalytic" evidence="15">
    <location>
        <begin position="14"/>
        <end position="109"/>
    </location>
</feature>
<evidence type="ECO:0000313" key="19">
    <source>
        <dbReference type="Proteomes" id="UP000245133"/>
    </source>
</evidence>
<sequence>MAKFNLPGHSALLLGIGGSGMSSLAHILLDMGVSVYGYDKKSTAVTSYLTERGAKIAGNLDQIEIKDIEFMVFSSAINDKNHSIFEDAKNLNIPMFHRSDVLHKIFSQKKSISVAGSHGKTSTTAMIAQVLKDQNLSPSVMVGGEVPFLGKRGGQFGAGEWGVYESDESDGTFLKHKANLRIITNIDNDHLDFYHSREKLEEAFFRYIATDTPGHVIVQGMDEGIRNMICHLFQPKPENQNFNLWILLNLNSLDLEYKDKLDQIRKHLTKNLHIIPYEFKKNGISFQVQEQTYQLELPFSGQHYSLNGLTAFIALHIVGIPAISIQAGLNAYQGVKRRQEVLGTANSITVIDDYGHHPTEIATVIHSLKNQKKDNGKLIVLFQPHRYTRTANLKNELADSLVNADYIFLLPIYSAGEAIIPGISSESIAENLNSNPWKILKGEVVEDVTVIDAHLHPGDTLLCIGAGNVRDWGEYYLQEKSKLKK</sequence>
<evidence type="ECO:0000256" key="4">
    <source>
        <dbReference type="ARBA" id="ARBA00022490"/>
    </source>
</evidence>
<comment type="subcellular location">
    <subcellularLocation>
        <location evidence="1">Cytoplasm</location>
    </subcellularLocation>
</comment>
<dbReference type="AlphaFoldDB" id="A0A2P2DWX8"/>
<dbReference type="Gene3D" id="3.40.1190.10">
    <property type="entry name" value="Mur-like, catalytic domain"/>
    <property type="match status" value="1"/>
</dbReference>
<protein>
    <recommendedName>
        <fullName evidence="3 14">UDP-N-acetylmuramate--L-alanine ligase</fullName>
        <ecNumber evidence="3 14">6.3.2.8</ecNumber>
    </recommendedName>
</protein>
<dbReference type="GO" id="GO:0008763">
    <property type="term" value="F:UDP-N-acetylmuramate-L-alanine ligase activity"/>
    <property type="evidence" value="ECO:0007669"/>
    <property type="project" value="UniProtKB-UniRule"/>
</dbReference>
<dbReference type="InterPro" id="IPR036615">
    <property type="entry name" value="Mur_ligase_C_dom_sf"/>
</dbReference>
<evidence type="ECO:0000256" key="1">
    <source>
        <dbReference type="ARBA" id="ARBA00004496"/>
    </source>
</evidence>
<keyword evidence="4" id="KW-0963">Cytoplasm</keyword>
<evidence type="ECO:0000259" key="16">
    <source>
        <dbReference type="Pfam" id="PF02875"/>
    </source>
</evidence>
<dbReference type="InterPro" id="IPR005758">
    <property type="entry name" value="UDP-N-AcMur_Ala_ligase_MurC"/>
</dbReference>
<evidence type="ECO:0000259" key="17">
    <source>
        <dbReference type="Pfam" id="PF08245"/>
    </source>
</evidence>
<dbReference type="GO" id="GO:0005524">
    <property type="term" value="F:ATP binding"/>
    <property type="evidence" value="ECO:0007669"/>
    <property type="project" value="UniProtKB-KW"/>
</dbReference>
<comment type="caution">
    <text evidence="18">The sequence shown here is derived from an EMBL/GenBank/DDBJ whole genome shotgun (WGS) entry which is preliminary data.</text>
</comment>
<feature type="domain" description="Mur ligase C-terminal" evidence="16">
    <location>
        <begin position="337"/>
        <end position="467"/>
    </location>
</feature>
<evidence type="ECO:0000256" key="5">
    <source>
        <dbReference type="ARBA" id="ARBA00022598"/>
    </source>
</evidence>
<evidence type="ECO:0000256" key="2">
    <source>
        <dbReference type="ARBA" id="ARBA00004752"/>
    </source>
</evidence>
<gene>
    <name evidence="18" type="primary">murC</name>
    <name evidence="18" type="ORF">LPTSP4_06550</name>
</gene>
<evidence type="ECO:0000256" key="9">
    <source>
        <dbReference type="ARBA" id="ARBA00022960"/>
    </source>
</evidence>
<dbReference type="PANTHER" id="PTHR43445:SF3">
    <property type="entry name" value="UDP-N-ACETYLMURAMATE--L-ALANINE LIGASE"/>
    <property type="match status" value="1"/>
</dbReference>
<evidence type="ECO:0000256" key="12">
    <source>
        <dbReference type="ARBA" id="ARBA00023316"/>
    </source>
</evidence>
<dbReference type="Proteomes" id="UP000245133">
    <property type="component" value="Unassembled WGS sequence"/>
</dbReference>
<dbReference type="GO" id="GO:0009252">
    <property type="term" value="P:peptidoglycan biosynthetic process"/>
    <property type="evidence" value="ECO:0007669"/>
    <property type="project" value="UniProtKB-UniRule"/>
</dbReference>
<dbReference type="InterPro" id="IPR000713">
    <property type="entry name" value="Mur_ligase_N"/>
</dbReference>
<dbReference type="EC" id="6.3.2.8" evidence="3 14"/>
<dbReference type="SUPFAM" id="SSF53244">
    <property type="entry name" value="MurD-like peptide ligases, peptide-binding domain"/>
    <property type="match status" value="1"/>
</dbReference>
<evidence type="ECO:0000256" key="11">
    <source>
        <dbReference type="ARBA" id="ARBA00023306"/>
    </source>
</evidence>
<evidence type="ECO:0000313" key="18">
    <source>
        <dbReference type="EMBL" id="GBF49145.1"/>
    </source>
</evidence>
<dbReference type="InterPro" id="IPR050061">
    <property type="entry name" value="MurCDEF_pg_biosynth"/>
</dbReference>
<evidence type="ECO:0000256" key="3">
    <source>
        <dbReference type="ARBA" id="ARBA00012211"/>
    </source>
</evidence>
<keyword evidence="6" id="KW-0132">Cell division</keyword>
<dbReference type="EMBL" id="BFBB01000002">
    <property type="protein sequence ID" value="GBF49145.1"/>
    <property type="molecule type" value="Genomic_DNA"/>
</dbReference>
<comment type="pathway">
    <text evidence="2">Cell wall biogenesis; peptidoglycan biosynthesis.</text>
</comment>
<dbReference type="GO" id="GO:0005737">
    <property type="term" value="C:cytoplasm"/>
    <property type="evidence" value="ECO:0007669"/>
    <property type="project" value="UniProtKB-SubCell"/>
</dbReference>
<feature type="domain" description="Mur ligase central" evidence="17">
    <location>
        <begin position="114"/>
        <end position="314"/>
    </location>
</feature>
<reference evidence="18 19" key="1">
    <citation type="submission" date="2018-02" db="EMBL/GenBank/DDBJ databases">
        <title>Novel Leptospira species isolated from soil and water in Japan.</title>
        <authorList>
            <person name="Nakao R."/>
            <person name="Masuzawa T."/>
        </authorList>
    </citation>
    <scope>NUCLEOTIDE SEQUENCE [LARGE SCALE GENOMIC DNA]</scope>
    <source>
        <strain evidence="18 19">YH101</strain>
    </source>
</reference>
<dbReference type="UniPathway" id="UPA00219"/>
<keyword evidence="8" id="KW-0067">ATP-binding</keyword>
<dbReference type="Pfam" id="PF01225">
    <property type="entry name" value="Mur_ligase"/>
    <property type="match status" value="1"/>
</dbReference>
<proteinExistence type="predicted"/>
<dbReference type="SUPFAM" id="SSF53623">
    <property type="entry name" value="MurD-like peptide ligases, catalytic domain"/>
    <property type="match status" value="1"/>
</dbReference>
<accession>A0A2P2DWX8</accession>
<keyword evidence="10" id="KW-0573">Peptidoglycan synthesis</keyword>
<evidence type="ECO:0000256" key="14">
    <source>
        <dbReference type="NCBIfam" id="TIGR01082"/>
    </source>
</evidence>
<dbReference type="Pfam" id="PF08245">
    <property type="entry name" value="Mur_ligase_M"/>
    <property type="match status" value="1"/>
</dbReference>
<dbReference type="OrthoDB" id="9804126at2"/>
<keyword evidence="12" id="KW-0961">Cell wall biogenesis/degradation</keyword>
<dbReference type="InterPro" id="IPR004101">
    <property type="entry name" value="Mur_ligase_C"/>
</dbReference>
<evidence type="ECO:0000259" key="15">
    <source>
        <dbReference type="Pfam" id="PF01225"/>
    </source>
</evidence>
<keyword evidence="9" id="KW-0133">Cell shape</keyword>
<keyword evidence="7" id="KW-0547">Nucleotide-binding</keyword>
<evidence type="ECO:0000256" key="6">
    <source>
        <dbReference type="ARBA" id="ARBA00022618"/>
    </source>
</evidence>
<dbReference type="SUPFAM" id="SSF51984">
    <property type="entry name" value="MurCD N-terminal domain"/>
    <property type="match status" value="1"/>
</dbReference>
<evidence type="ECO:0000256" key="8">
    <source>
        <dbReference type="ARBA" id="ARBA00022840"/>
    </source>
</evidence>
<comment type="catalytic activity">
    <reaction evidence="13">
        <text>UDP-N-acetyl-alpha-D-muramate + L-alanine + ATP = UDP-N-acetyl-alpha-D-muramoyl-L-alanine + ADP + phosphate + H(+)</text>
        <dbReference type="Rhea" id="RHEA:23372"/>
        <dbReference type="ChEBI" id="CHEBI:15378"/>
        <dbReference type="ChEBI" id="CHEBI:30616"/>
        <dbReference type="ChEBI" id="CHEBI:43474"/>
        <dbReference type="ChEBI" id="CHEBI:57972"/>
        <dbReference type="ChEBI" id="CHEBI:70757"/>
        <dbReference type="ChEBI" id="CHEBI:83898"/>
        <dbReference type="ChEBI" id="CHEBI:456216"/>
        <dbReference type="EC" id="6.3.2.8"/>
    </reaction>
</comment>
<keyword evidence="11" id="KW-0131">Cell cycle</keyword>
<organism evidence="18 19">
    <name type="scientific">Leptospira ryugenii</name>
    <dbReference type="NCBI Taxonomy" id="1917863"/>
    <lineage>
        <taxon>Bacteria</taxon>
        <taxon>Pseudomonadati</taxon>
        <taxon>Spirochaetota</taxon>
        <taxon>Spirochaetia</taxon>
        <taxon>Leptospirales</taxon>
        <taxon>Leptospiraceae</taxon>
        <taxon>Leptospira</taxon>
    </lineage>
</organism>
<dbReference type="GO" id="GO:0071555">
    <property type="term" value="P:cell wall organization"/>
    <property type="evidence" value="ECO:0007669"/>
    <property type="project" value="UniProtKB-KW"/>
</dbReference>
<evidence type="ECO:0000256" key="7">
    <source>
        <dbReference type="ARBA" id="ARBA00022741"/>
    </source>
</evidence>
<dbReference type="GO" id="GO:0008360">
    <property type="term" value="P:regulation of cell shape"/>
    <property type="evidence" value="ECO:0007669"/>
    <property type="project" value="UniProtKB-KW"/>
</dbReference>
<evidence type="ECO:0000256" key="13">
    <source>
        <dbReference type="ARBA" id="ARBA00047833"/>
    </source>
</evidence>
<evidence type="ECO:0000256" key="10">
    <source>
        <dbReference type="ARBA" id="ARBA00022984"/>
    </source>
</evidence>
<dbReference type="Pfam" id="PF02875">
    <property type="entry name" value="Mur_ligase_C"/>
    <property type="match status" value="1"/>
</dbReference>